<reference evidence="2" key="1">
    <citation type="submission" date="2023-10" db="EMBL/GenBank/DDBJ databases">
        <title>Genome assemblies of two species of porcelain crab, Petrolisthes cinctipes and Petrolisthes manimaculis (Anomura: Porcellanidae).</title>
        <authorList>
            <person name="Angst P."/>
        </authorList>
    </citation>
    <scope>NUCLEOTIDE SEQUENCE</scope>
    <source>
        <strain evidence="2">PB745_01</strain>
        <tissue evidence="2">Gill</tissue>
    </source>
</reference>
<feature type="compositionally biased region" description="Polar residues" evidence="1">
    <location>
        <begin position="58"/>
        <end position="67"/>
    </location>
</feature>
<evidence type="ECO:0000313" key="3">
    <source>
        <dbReference type="Proteomes" id="UP001286313"/>
    </source>
</evidence>
<dbReference type="AlphaFoldDB" id="A0AAE1BPE8"/>
<dbReference type="Proteomes" id="UP001286313">
    <property type="component" value="Unassembled WGS sequence"/>
</dbReference>
<organism evidence="2 3">
    <name type="scientific">Petrolisthes cinctipes</name>
    <name type="common">Flat porcelain crab</name>
    <dbReference type="NCBI Taxonomy" id="88211"/>
    <lineage>
        <taxon>Eukaryota</taxon>
        <taxon>Metazoa</taxon>
        <taxon>Ecdysozoa</taxon>
        <taxon>Arthropoda</taxon>
        <taxon>Crustacea</taxon>
        <taxon>Multicrustacea</taxon>
        <taxon>Malacostraca</taxon>
        <taxon>Eumalacostraca</taxon>
        <taxon>Eucarida</taxon>
        <taxon>Decapoda</taxon>
        <taxon>Pleocyemata</taxon>
        <taxon>Anomura</taxon>
        <taxon>Galatheoidea</taxon>
        <taxon>Porcellanidae</taxon>
        <taxon>Petrolisthes</taxon>
    </lineage>
</organism>
<dbReference type="EMBL" id="JAWQEG010007380">
    <property type="protein sequence ID" value="KAK3852520.1"/>
    <property type="molecule type" value="Genomic_DNA"/>
</dbReference>
<sequence>MFVVQQQQVPLSLSRSSRHISQSLSIHPSHPSAMQHPSQPPNIHPTAMQHPSQPPFSHATSNHQPASCSGRRTDARLKMNTNQRGIRVYTPRTCVDVAPWSLKDPVIVYEIMEASDFF</sequence>
<comment type="caution">
    <text evidence="2">The sequence shown here is derived from an EMBL/GenBank/DDBJ whole genome shotgun (WGS) entry which is preliminary data.</text>
</comment>
<feature type="region of interest" description="Disordered" evidence="1">
    <location>
        <begin position="1"/>
        <end position="78"/>
    </location>
</feature>
<accession>A0AAE1BPE8</accession>
<keyword evidence="3" id="KW-1185">Reference proteome</keyword>
<feature type="compositionally biased region" description="Low complexity" evidence="1">
    <location>
        <begin position="1"/>
        <end position="27"/>
    </location>
</feature>
<gene>
    <name evidence="2" type="ORF">Pcinc_040898</name>
</gene>
<name>A0AAE1BPE8_PETCI</name>
<proteinExistence type="predicted"/>
<evidence type="ECO:0000313" key="2">
    <source>
        <dbReference type="EMBL" id="KAK3852520.1"/>
    </source>
</evidence>
<evidence type="ECO:0000256" key="1">
    <source>
        <dbReference type="SAM" id="MobiDB-lite"/>
    </source>
</evidence>
<protein>
    <submittedName>
        <fullName evidence="2">Uncharacterized protein</fullName>
    </submittedName>
</protein>